<evidence type="ECO:0000256" key="2">
    <source>
        <dbReference type="PROSITE-ProRule" id="PRU00335"/>
    </source>
</evidence>
<protein>
    <submittedName>
        <fullName evidence="4">TetR family transcriptional regulator</fullName>
    </submittedName>
</protein>
<dbReference type="InterPro" id="IPR036271">
    <property type="entry name" value="Tet_transcr_reg_TetR-rel_C_sf"/>
</dbReference>
<dbReference type="InterPro" id="IPR001647">
    <property type="entry name" value="HTH_TetR"/>
</dbReference>
<evidence type="ECO:0000256" key="1">
    <source>
        <dbReference type="ARBA" id="ARBA00023125"/>
    </source>
</evidence>
<dbReference type="Proteomes" id="UP000298860">
    <property type="component" value="Unassembled WGS sequence"/>
</dbReference>
<evidence type="ECO:0000259" key="3">
    <source>
        <dbReference type="PROSITE" id="PS50977"/>
    </source>
</evidence>
<dbReference type="PANTHER" id="PTHR30055">
    <property type="entry name" value="HTH-TYPE TRANSCRIPTIONAL REGULATOR RUTR"/>
    <property type="match status" value="1"/>
</dbReference>
<dbReference type="EMBL" id="BJFL01000004">
    <property type="protein sequence ID" value="GDY29602.1"/>
    <property type="molecule type" value="Genomic_DNA"/>
</dbReference>
<reference evidence="5" key="1">
    <citation type="submission" date="2019-04" db="EMBL/GenBank/DDBJ databases">
        <title>Draft genome sequence of Pseudonocardiaceae bacterium SL3-2-4.</title>
        <authorList>
            <person name="Ningsih F."/>
            <person name="Yokota A."/>
            <person name="Sakai Y."/>
            <person name="Nanatani K."/>
            <person name="Yabe S."/>
            <person name="Oetari A."/>
            <person name="Sjamsuridzal W."/>
        </authorList>
    </citation>
    <scope>NUCLEOTIDE SEQUENCE [LARGE SCALE GENOMIC DNA]</scope>
    <source>
        <strain evidence="5">SL3-2-4</strain>
    </source>
</reference>
<dbReference type="InterPro" id="IPR050109">
    <property type="entry name" value="HTH-type_TetR-like_transc_reg"/>
</dbReference>
<dbReference type="PANTHER" id="PTHR30055:SF235">
    <property type="entry name" value="TRANSCRIPTIONAL REGULATORY PROTEIN"/>
    <property type="match status" value="1"/>
</dbReference>
<dbReference type="Pfam" id="PF00440">
    <property type="entry name" value="TetR_N"/>
    <property type="match status" value="1"/>
</dbReference>
<dbReference type="SUPFAM" id="SSF46689">
    <property type="entry name" value="Homeodomain-like"/>
    <property type="match status" value="1"/>
</dbReference>
<evidence type="ECO:0000313" key="5">
    <source>
        <dbReference type="Proteomes" id="UP000298860"/>
    </source>
</evidence>
<dbReference type="PRINTS" id="PR00455">
    <property type="entry name" value="HTHTETR"/>
</dbReference>
<dbReference type="PROSITE" id="PS01081">
    <property type="entry name" value="HTH_TETR_1"/>
    <property type="match status" value="1"/>
</dbReference>
<dbReference type="InterPro" id="IPR009057">
    <property type="entry name" value="Homeodomain-like_sf"/>
</dbReference>
<keyword evidence="1 2" id="KW-0238">DNA-binding</keyword>
<dbReference type="Pfam" id="PF17920">
    <property type="entry name" value="TetR_C_16"/>
    <property type="match status" value="1"/>
</dbReference>
<evidence type="ECO:0000313" key="4">
    <source>
        <dbReference type="EMBL" id="GDY29602.1"/>
    </source>
</evidence>
<sequence length="196" mass="20952">MHVTERANPRRRDAAATREALLTAARELFATRGFDRTTVRDIAAAAGVNQALLFRYFGSKEELLGAALAGRGRALLEESSAERLLADLLRQMFAEEPRAAGGSLLMLALSGPQPGAAAEILSREVSDPYARALASLTDAEDAELRAELVLAWVLGLALSRVVRPEGPLVRAEPGEAIRLVLGAVSTLLERTEVPEA</sequence>
<dbReference type="GO" id="GO:0003700">
    <property type="term" value="F:DNA-binding transcription factor activity"/>
    <property type="evidence" value="ECO:0007669"/>
    <property type="project" value="TreeGrafter"/>
</dbReference>
<feature type="domain" description="HTH tetR-type" evidence="3">
    <location>
        <begin position="15"/>
        <end position="75"/>
    </location>
</feature>
<dbReference type="Gene3D" id="1.10.357.10">
    <property type="entry name" value="Tetracycline Repressor, domain 2"/>
    <property type="match status" value="1"/>
</dbReference>
<proteinExistence type="predicted"/>
<dbReference type="GO" id="GO:0000976">
    <property type="term" value="F:transcription cis-regulatory region binding"/>
    <property type="evidence" value="ECO:0007669"/>
    <property type="project" value="TreeGrafter"/>
</dbReference>
<dbReference type="PROSITE" id="PS50977">
    <property type="entry name" value="HTH_TETR_2"/>
    <property type="match status" value="1"/>
</dbReference>
<dbReference type="SUPFAM" id="SSF48498">
    <property type="entry name" value="Tetracyclin repressor-like, C-terminal domain"/>
    <property type="match status" value="1"/>
</dbReference>
<keyword evidence="5" id="KW-1185">Reference proteome</keyword>
<comment type="caution">
    <text evidence="4">The sequence shown here is derived from an EMBL/GenBank/DDBJ whole genome shotgun (WGS) entry which is preliminary data.</text>
</comment>
<dbReference type="AlphaFoldDB" id="A0A4D4J3E7"/>
<gene>
    <name evidence="4" type="ORF">GTS_12350</name>
</gene>
<organism evidence="4 5">
    <name type="scientific">Gandjariella thermophila</name>
    <dbReference type="NCBI Taxonomy" id="1931992"/>
    <lineage>
        <taxon>Bacteria</taxon>
        <taxon>Bacillati</taxon>
        <taxon>Actinomycetota</taxon>
        <taxon>Actinomycetes</taxon>
        <taxon>Pseudonocardiales</taxon>
        <taxon>Pseudonocardiaceae</taxon>
        <taxon>Gandjariella</taxon>
    </lineage>
</organism>
<name>A0A4D4J3E7_9PSEU</name>
<accession>A0A4D4J3E7</accession>
<dbReference type="InterPro" id="IPR023772">
    <property type="entry name" value="DNA-bd_HTH_TetR-type_CS"/>
</dbReference>
<dbReference type="InterPro" id="IPR041678">
    <property type="entry name" value="TetR_C_16"/>
</dbReference>
<feature type="DNA-binding region" description="H-T-H motif" evidence="2">
    <location>
        <begin position="38"/>
        <end position="57"/>
    </location>
</feature>